<feature type="region of interest" description="Disordered" evidence="3">
    <location>
        <begin position="298"/>
        <end position="344"/>
    </location>
</feature>
<reference evidence="6" key="1">
    <citation type="submission" date="2022-11" db="UniProtKB">
        <authorList>
            <consortium name="WormBaseParasite"/>
        </authorList>
    </citation>
    <scope>IDENTIFICATION</scope>
</reference>
<dbReference type="AlphaFoldDB" id="A0A915NWQ9"/>
<dbReference type="Gene3D" id="3.50.50.60">
    <property type="entry name" value="FAD/NAD(P)-binding domain"/>
    <property type="match status" value="1"/>
</dbReference>
<evidence type="ECO:0000256" key="1">
    <source>
        <dbReference type="ARBA" id="ARBA00005995"/>
    </source>
</evidence>
<evidence type="ECO:0000259" key="4">
    <source>
        <dbReference type="Pfam" id="PF01593"/>
    </source>
</evidence>
<dbReference type="PANTHER" id="PTHR10742">
    <property type="entry name" value="FLAVIN MONOAMINE OXIDASE"/>
    <property type="match status" value="1"/>
</dbReference>
<feature type="domain" description="Amine oxidase" evidence="4">
    <location>
        <begin position="9"/>
        <end position="121"/>
    </location>
</feature>
<feature type="compositionally biased region" description="Basic and acidic residues" evidence="3">
    <location>
        <begin position="334"/>
        <end position="344"/>
    </location>
</feature>
<dbReference type="GO" id="GO:0016491">
    <property type="term" value="F:oxidoreductase activity"/>
    <property type="evidence" value="ECO:0007669"/>
    <property type="project" value="InterPro"/>
</dbReference>
<dbReference type="SUPFAM" id="SSF51905">
    <property type="entry name" value="FAD/NAD(P)-binding domain"/>
    <property type="match status" value="1"/>
</dbReference>
<proteinExistence type="inferred from homology"/>
<dbReference type="InterPro" id="IPR036188">
    <property type="entry name" value="FAD/NAD-bd_sf"/>
</dbReference>
<dbReference type="PANTHER" id="PTHR10742:SF386">
    <property type="entry name" value="LYSINE-SPECIFIC HISTONE DEMETHYLASE 1A"/>
    <property type="match status" value="1"/>
</dbReference>
<evidence type="ECO:0000313" key="5">
    <source>
        <dbReference type="Proteomes" id="UP000887560"/>
    </source>
</evidence>
<dbReference type="Proteomes" id="UP000887560">
    <property type="component" value="Unplaced"/>
</dbReference>
<sequence length="344" mass="38012">LPSLIGEVKEGLGTVLEQVGNDLDVKLNCIVKNIQYDARGVDVSYFVNSRPENEKNGGGSQRIERILQTIRADAVLCTVPLSMLKKTVLTDDIMSDASAIRFEPKLPNWKTEAIARLGFGASRGELFIFYSIGDLPILTGLFAGEAASVTGHLEDRIIAQNAMKILSKIFGNNCPTEPSKYIVTRWHLDPFAYGCYSYMKNGSLPEDYDKLAEPLYIDNKKDFARVFFAGEHTIKQYPSSVHGAFLSGLREAGRIADIFIGPLSPLGGEIDDEGNDENNCNDGQGILAFECQNQLNIKENKPGSSNQNNQNNNNNQNIAVKRAKVNRNGTVNKNYREENNGKEN</sequence>
<accession>A0A915NWQ9</accession>
<dbReference type="InterPro" id="IPR050281">
    <property type="entry name" value="Flavin_monoamine_oxidase"/>
</dbReference>
<protein>
    <submittedName>
        <fullName evidence="6">Amine oxidase domain-containing protein</fullName>
    </submittedName>
</protein>
<dbReference type="Pfam" id="PF01593">
    <property type="entry name" value="Amino_oxidase"/>
    <property type="match status" value="2"/>
</dbReference>
<organism evidence="5 6">
    <name type="scientific">Meloidogyne floridensis</name>
    <dbReference type="NCBI Taxonomy" id="298350"/>
    <lineage>
        <taxon>Eukaryota</taxon>
        <taxon>Metazoa</taxon>
        <taxon>Ecdysozoa</taxon>
        <taxon>Nematoda</taxon>
        <taxon>Chromadorea</taxon>
        <taxon>Rhabditida</taxon>
        <taxon>Tylenchina</taxon>
        <taxon>Tylenchomorpha</taxon>
        <taxon>Tylenchoidea</taxon>
        <taxon>Meloidogynidae</taxon>
        <taxon>Meloidogyninae</taxon>
        <taxon>Meloidogyne</taxon>
    </lineage>
</organism>
<comment type="similarity">
    <text evidence="1">Belongs to the flavin monoamine oxidase family.</text>
</comment>
<dbReference type="SUPFAM" id="SSF54373">
    <property type="entry name" value="FAD-linked reductases, C-terminal domain"/>
    <property type="match status" value="1"/>
</dbReference>
<dbReference type="WBParaSite" id="scf7180000420990.g6071">
    <property type="protein sequence ID" value="scf7180000420990.g6071"/>
    <property type="gene ID" value="scf7180000420990.g6071"/>
</dbReference>
<dbReference type="Gene3D" id="3.90.660.10">
    <property type="match status" value="1"/>
</dbReference>
<keyword evidence="2" id="KW-0560">Oxidoreductase</keyword>
<keyword evidence="5" id="KW-1185">Reference proteome</keyword>
<dbReference type="InterPro" id="IPR002937">
    <property type="entry name" value="Amino_oxidase"/>
</dbReference>
<evidence type="ECO:0000313" key="6">
    <source>
        <dbReference type="WBParaSite" id="scf7180000420990.g6071"/>
    </source>
</evidence>
<feature type="compositionally biased region" description="Low complexity" evidence="3">
    <location>
        <begin position="306"/>
        <end position="317"/>
    </location>
</feature>
<name>A0A915NWQ9_9BILA</name>
<evidence type="ECO:0000256" key="2">
    <source>
        <dbReference type="ARBA" id="ARBA00023002"/>
    </source>
</evidence>
<evidence type="ECO:0000256" key="3">
    <source>
        <dbReference type="SAM" id="MobiDB-lite"/>
    </source>
</evidence>
<feature type="domain" description="Amine oxidase" evidence="4">
    <location>
        <begin position="137"/>
        <end position="255"/>
    </location>
</feature>